<protein>
    <submittedName>
        <fullName evidence="1">Uncharacterized protein</fullName>
    </submittedName>
</protein>
<accession>A0AAN7Q344</accession>
<evidence type="ECO:0000313" key="1">
    <source>
        <dbReference type="EMBL" id="KAK4830841.1"/>
    </source>
</evidence>
<name>A0AAN7Q344_MYCAM</name>
<reference evidence="1 2" key="1">
    <citation type="journal article" date="2023" name="J. Hered.">
        <title>Chromosome-level genome of the wood stork (Mycteria americana) provides insight into avian chromosome evolution.</title>
        <authorList>
            <person name="Flamio R. Jr."/>
            <person name="Ramstad K.M."/>
        </authorList>
    </citation>
    <scope>NUCLEOTIDE SEQUENCE [LARGE SCALE GENOMIC DNA]</scope>
    <source>
        <strain evidence="1">JAX WOST 10</strain>
    </source>
</reference>
<dbReference type="EMBL" id="JAUNZN010000001">
    <property type="protein sequence ID" value="KAK4830841.1"/>
    <property type="molecule type" value="Genomic_DNA"/>
</dbReference>
<dbReference type="AlphaFoldDB" id="A0AAN7Q344"/>
<organism evidence="1 2">
    <name type="scientific">Mycteria americana</name>
    <name type="common">Wood stork</name>
    <dbReference type="NCBI Taxonomy" id="33587"/>
    <lineage>
        <taxon>Eukaryota</taxon>
        <taxon>Metazoa</taxon>
        <taxon>Chordata</taxon>
        <taxon>Craniata</taxon>
        <taxon>Vertebrata</taxon>
        <taxon>Euteleostomi</taxon>
        <taxon>Archelosauria</taxon>
        <taxon>Archosauria</taxon>
        <taxon>Dinosauria</taxon>
        <taxon>Saurischia</taxon>
        <taxon>Theropoda</taxon>
        <taxon>Coelurosauria</taxon>
        <taxon>Aves</taxon>
        <taxon>Neognathae</taxon>
        <taxon>Neoaves</taxon>
        <taxon>Aequornithes</taxon>
        <taxon>Ciconiiformes</taxon>
        <taxon>Ciconiidae</taxon>
        <taxon>Mycteria</taxon>
    </lineage>
</organism>
<comment type="caution">
    <text evidence="1">The sequence shown here is derived from an EMBL/GenBank/DDBJ whole genome shotgun (WGS) entry which is preliminary data.</text>
</comment>
<evidence type="ECO:0000313" key="2">
    <source>
        <dbReference type="Proteomes" id="UP001333110"/>
    </source>
</evidence>
<gene>
    <name evidence="1" type="ORF">QYF61_013770</name>
</gene>
<keyword evidence="2" id="KW-1185">Reference proteome</keyword>
<dbReference type="Proteomes" id="UP001333110">
    <property type="component" value="Unassembled WGS sequence"/>
</dbReference>
<sequence>MLSSSFSLDMLSTRQAEPGTDSDNGLQTSKRGLSLQRAEFRSAETCRQTGPKWKHLYKSLWNKKERHKPPRPDSRQLSVQRTLWVAELCHSCGTECTLSKLADDTKLSGAVDSLEGRDAIQRNLDRPEKWAHANLVKFNKAKCKVLHLGRGNPQYRYRLEDEWIESSPAEKDLGILVDEKLDISQQWALAARKANIPPAVLRPALGSPVQDRHGPVGAGPEEAMEMIMRLEHFSHEERLRELGLFSLEKSRLQGGLIVAFQYLKEVCKKDGESLFAKSYSDRRRGNSFKLKEERESLSAIGVISAVQHSHTVRKAATPHLYSALVRPHLECCVQFWAPHYQKDIEVLERVQRRATELGKGLEHKADGERLRDLGLFSLEKRRLRGDLIALYNCLKGGCREGRFRLDIRKNVFTERVVQHWNRLPRAVVESPSLEVFKRHVDIGLRDMV</sequence>
<proteinExistence type="predicted"/>
<dbReference type="PANTHER" id="PTHR33332">
    <property type="entry name" value="REVERSE TRANSCRIPTASE DOMAIN-CONTAINING PROTEIN"/>
    <property type="match status" value="1"/>
</dbReference>